<dbReference type="EMBL" id="KF900697">
    <property type="protein sequence ID" value="AIF04028.1"/>
    <property type="molecule type" value="Genomic_DNA"/>
</dbReference>
<dbReference type="AlphaFoldDB" id="A0A075GQN1"/>
<protein>
    <submittedName>
        <fullName evidence="1">Uncharacterized protein</fullName>
    </submittedName>
</protein>
<accession>A0A075GQN1</accession>
<proteinExistence type="predicted"/>
<reference evidence="1" key="1">
    <citation type="journal article" date="2014" name="Genome Biol. Evol.">
        <title>Pangenome evidence for extensive interdomain horizontal transfer affecting lineage core and shell genes in uncultured planktonic thaumarchaeota and euryarchaeota.</title>
        <authorList>
            <person name="Deschamps P."/>
            <person name="Zivanovic Y."/>
            <person name="Moreira D."/>
            <person name="Rodriguez-Valera F."/>
            <person name="Lopez-Garcia P."/>
        </authorList>
    </citation>
    <scope>NUCLEOTIDE SEQUENCE</scope>
</reference>
<sequence length="113" mass="12917">MIHRRRKFDLVEKQLDGSGGWIIADITEEQAKNADLGVGKLFIAKVEKLDLEKMKKYFCKNCDSEFDGAPKIQVEEAENEAISDELILVERGQYTCHKCSATISEYRVFAKNE</sequence>
<name>A0A075GQN1_9ARCH</name>
<evidence type="ECO:0000313" key="1">
    <source>
        <dbReference type="EMBL" id="AIF04028.1"/>
    </source>
</evidence>
<organism evidence="1">
    <name type="scientific">uncultured marine thaumarchaeote KM3_16_G02</name>
    <dbReference type="NCBI Taxonomy" id="1456045"/>
    <lineage>
        <taxon>Archaea</taxon>
        <taxon>Nitrososphaerota</taxon>
        <taxon>environmental samples</taxon>
    </lineage>
</organism>